<evidence type="ECO:0000256" key="2">
    <source>
        <dbReference type="ARBA" id="ARBA00022705"/>
    </source>
</evidence>
<evidence type="ECO:0000256" key="4">
    <source>
        <dbReference type="ARBA" id="ARBA00022741"/>
    </source>
</evidence>
<dbReference type="InterPro" id="IPR050238">
    <property type="entry name" value="DNA_Rep/Repair_Clamp_Loader"/>
</dbReference>
<dbReference type="GO" id="GO:0009360">
    <property type="term" value="C:DNA polymerase III complex"/>
    <property type="evidence" value="ECO:0007669"/>
    <property type="project" value="InterPro"/>
</dbReference>
<dbReference type="InterPro" id="IPR022754">
    <property type="entry name" value="DNA_pol_III_gamma-3"/>
</dbReference>
<comment type="subunit">
    <text evidence="9">DNA polymerase III contains a core (composed of alpha, epsilon and theta chains) that associates with a tau subunit. This core dimerizes to form the POLIII' complex. PolIII' associates with the gamma complex (composed of gamma, delta, delta', psi and chi chains) and with the beta chain to form the complete DNA polymerase III complex.</text>
</comment>
<dbReference type="EMBL" id="CP043314">
    <property type="protein sequence ID" value="QEK38842.1"/>
    <property type="molecule type" value="Genomic_DNA"/>
</dbReference>
<accession>A0A5C0UHM1</accession>
<dbReference type="GO" id="GO:0046872">
    <property type="term" value="F:metal ion binding"/>
    <property type="evidence" value="ECO:0007669"/>
    <property type="project" value="UniProtKB-KW"/>
</dbReference>
<gene>
    <name evidence="9 12" type="primary">dnaX</name>
    <name evidence="12" type="ORF">FZC36_00060</name>
</gene>
<dbReference type="InterPro" id="IPR027417">
    <property type="entry name" value="P-loop_NTPase"/>
</dbReference>
<dbReference type="CDD" id="cd18137">
    <property type="entry name" value="HLD_clamp_pol_III_gamma_tau"/>
    <property type="match status" value="1"/>
</dbReference>
<keyword evidence="9 12" id="KW-0548">Nucleotidyltransferase</keyword>
<evidence type="ECO:0000256" key="1">
    <source>
        <dbReference type="ARBA" id="ARBA00006360"/>
    </source>
</evidence>
<dbReference type="Proteomes" id="UP000324924">
    <property type="component" value="Chromosome"/>
</dbReference>
<dbReference type="InterPro" id="IPR045085">
    <property type="entry name" value="HLD_clamp_pol_III_gamma_tau"/>
</dbReference>
<dbReference type="GO" id="GO:0006261">
    <property type="term" value="P:DNA-templated DNA replication"/>
    <property type="evidence" value="ECO:0007669"/>
    <property type="project" value="TreeGrafter"/>
</dbReference>
<feature type="compositionally biased region" description="Basic and acidic residues" evidence="10">
    <location>
        <begin position="411"/>
        <end position="429"/>
    </location>
</feature>
<keyword evidence="6 9" id="KW-0067">ATP-binding</keyword>
<evidence type="ECO:0000256" key="9">
    <source>
        <dbReference type="RuleBase" id="RU364063"/>
    </source>
</evidence>
<dbReference type="GO" id="GO:0003887">
    <property type="term" value="F:DNA-directed DNA polymerase activity"/>
    <property type="evidence" value="ECO:0007669"/>
    <property type="project" value="UniProtKB-KW"/>
</dbReference>
<dbReference type="InterPro" id="IPR003593">
    <property type="entry name" value="AAA+_ATPase"/>
</dbReference>
<evidence type="ECO:0000259" key="11">
    <source>
        <dbReference type="SMART" id="SM00382"/>
    </source>
</evidence>
<evidence type="ECO:0000313" key="12">
    <source>
        <dbReference type="EMBL" id="QEK38842.1"/>
    </source>
</evidence>
<comment type="similarity">
    <text evidence="1 9">Belongs to the DnaX/STICHEL family.</text>
</comment>
<dbReference type="Gene3D" id="3.40.50.300">
    <property type="entry name" value="P-loop containing nucleotide triphosphate hydrolases"/>
    <property type="match status" value="1"/>
</dbReference>
<feature type="region of interest" description="Disordered" evidence="10">
    <location>
        <begin position="361"/>
        <end position="475"/>
    </location>
</feature>
<protein>
    <recommendedName>
        <fullName evidence="9">DNA polymerase III subunit gamma/tau</fullName>
        <ecNumber evidence="9">2.7.7.7</ecNumber>
    </recommendedName>
</protein>
<evidence type="ECO:0000256" key="7">
    <source>
        <dbReference type="ARBA" id="ARBA00022932"/>
    </source>
</evidence>
<dbReference type="SMART" id="SM00382">
    <property type="entry name" value="AAA"/>
    <property type="match status" value="1"/>
</dbReference>
<dbReference type="PANTHER" id="PTHR11669:SF0">
    <property type="entry name" value="PROTEIN STICHEL-LIKE 2"/>
    <property type="match status" value="1"/>
</dbReference>
<dbReference type="Gene3D" id="1.10.8.60">
    <property type="match status" value="1"/>
</dbReference>
<evidence type="ECO:0000256" key="10">
    <source>
        <dbReference type="SAM" id="MobiDB-lite"/>
    </source>
</evidence>
<feature type="compositionally biased region" description="Basic and acidic residues" evidence="10">
    <location>
        <begin position="462"/>
        <end position="475"/>
    </location>
</feature>
<name>A0A5C0UHM1_9PROT</name>
<comment type="function">
    <text evidence="9">DNA polymerase III is a complex, multichain enzyme responsible for most of the replicative synthesis in bacteria. This DNA polymerase also exhibits 3' to 5' exonuclease activity.</text>
</comment>
<evidence type="ECO:0000256" key="5">
    <source>
        <dbReference type="ARBA" id="ARBA00022833"/>
    </source>
</evidence>
<dbReference type="NCBIfam" id="TIGR02397">
    <property type="entry name" value="dnaX_nterm"/>
    <property type="match status" value="1"/>
</dbReference>
<keyword evidence="9 12" id="KW-0808">Transferase</keyword>
<evidence type="ECO:0000256" key="8">
    <source>
        <dbReference type="ARBA" id="ARBA00049244"/>
    </source>
</evidence>
<proteinExistence type="inferred from homology"/>
<keyword evidence="4 9" id="KW-0547">Nucleotide-binding</keyword>
<dbReference type="Pfam" id="PF12169">
    <property type="entry name" value="DNA_pol3_gamma3"/>
    <property type="match status" value="1"/>
</dbReference>
<dbReference type="InterPro" id="IPR012763">
    <property type="entry name" value="DNA_pol_III_sug/sutau_N"/>
</dbReference>
<keyword evidence="7 9" id="KW-0239">DNA-directed DNA polymerase</keyword>
<keyword evidence="3" id="KW-0479">Metal-binding</keyword>
<dbReference type="Pfam" id="PF13177">
    <property type="entry name" value="DNA_pol3_delta2"/>
    <property type="match status" value="1"/>
</dbReference>
<keyword evidence="13" id="KW-1185">Reference proteome</keyword>
<keyword evidence="2 9" id="KW-0235">DNA replication</keyword>
<keyword evidence="5" id="KW-0862">Zinc</keyword>
<dbReference type="GO" id="GO:0005524">
    <property type="term" value="F:ATP binding"/>
    <property type="evidence" value="ECO:0007669"/>
    <property type="project" value="UniProtKB-KW"/>
</dbReference>
<dbReference type="CDD" id="cd00009">
    <property type="entry name" value="AAA"/>
    <property type="match status" value="1"/>
</dbReference>
<dbReference type="AlphaFoldDB" id="A0A5C0UHM1"/>
<comment type="catalytic activity">
    <reaction evidence="8 9">
        <text>DNA(n) + a 2'-deoxyribonucleoside 5'-triphosphate = DNA(n+1) + diphosphate</text>
        <dbReference type="Rhea" id="RHEA:22508"/>
        <dbReference type="Rhea" id="RHEA-COMP:17339"/>
        <dbReference type="Rhea" id="RHEA-COMP:17340"/>
        <dbReference type="ChEBI" id="CHEBI:33019"/>
        <dbReference type="ChEBI" id="CHEBI:61560"/>
        <dbReference type="ChEBI" id="CHEBI:173112"/>
        <dbReference type="EC" id="2.7.7.7"/>
    </reaction>
</comment>
<dbReference type="KEGG" id="nabu:FZC36_00060"/>
<reference evidence="12 13" key="1">
    <citation type="submission" date="2019-08" db="EMBL/GenBank/DDBJ databases">
        <title>Highly reduced genomes of protist endosymbionts show evolutionary convergence.</title>
        <authorList>
            <person name="George E."/>
            <person name="Husnik F."/>
            <person name="Tashyreva D."/>
            <person name="Prokopchuk G."/>
            <person name="Horak A."/>
            <person name="Kwong W.K."/>
            <person name="Lukes J."/>
            <person name="Keeling P.J."/>
        </authorList>
    </citation>
    <scope>NUCLEOTIDE SEQUENCE [LARGE SCALE GENOMIC DNA]</scope>
    <source>
        <strain evidence="12">1604HC</strain>
    </source>
</reference>
<feature type="domain" description="AAA+ ATPase" evidence="11">
    <location>
        <begin position="35"/>
        <end position="197"/>
    </location>
</feature>
<dbReference type="Pfam" id="PF22608">
    <property type="entry name" value="DNAX_ATPase_lid"/>
    <property type="match status" value="1"/>
</dbReference>
<evidence type="ECO:0000256" key="6">
    <source>
        <dbReference type="ARBA" id="ARBA00022840"/>
    </source>
</evidence>
<feature type="compositionally biased region" description="Polar residues" evidence="10">
    <location>
        <begin position="442"/>
        <end position="461"/>
    </location>
</feature>
<evidence type="ECO:0000256" key="3">
    <source>
        <dbReference type="ARBA" id="ARBA00022723"/>
    </source>
</evidence>
<feature type="compositionally biased region" description="Polar residues" evidence="10">
    <location>
        <begin position="361"/>
        <end position="389"/>
    </location>
</feature>
<sequence>MCSLPNKMRPRKFSEVVGQEMAVKLLHEGLKKNIIGSVCLLNGPAGTGKTTLARLIAQWNCCENIKDKITKSNSENEASPNTINVEENDLCGQCTGCKDLINGSHPDVLELDGASKTSVDDIRQLLEGYIYRPVKAKKRTYIIDEVHMLSRSAISALLKTLEEPKEYAQFVLATTEIEKLPKTLVSRCFKINLESINKNKISEHIKNVSDKQGYYIEDDAVNKIVFSSKGSMRQALSILEQAAIVFENKIKSENLDQMLGLASSDQVENMVQMILDYNLEGIKNTIDKILENGADPLNFISQILTFIRKKKADKKSITIGFMLAQSCVDLNKSPYPAELLDMYILKAALCLKVFPEDSTTQNDCQNNLSSSKNEQNFSENDQPVNSHDFGNSKKTQTKTKDSQAFVNNSNRSEKSEKQSLSQLKDEKHTTNNKAYQIDQESKVVSNNTQNNSQANDTSNTDLRNKALDMFNKENK</sequence>
<dbReference type="OrthoDB" id="9810148at2"/>
<evidence type="ECO:0000313" key="13">
    <source>
        <dbReference type="Proteomes" id="UP000324924"/>
    </source>
</evidence>
<dbReference type="SUPFAM" id="SSF52540">
    <property type="entry name" value="P-loop containing nucleoside triphosphate hydrolases"/>
    <property type="match status" value="1"/>
</dbReference>
<dbReference type="PANTHER" id="PTHR11669">
    <property type="entry name" value="REPLICATION FACTOR C / DNA POLYMERASE III GAMMA-TAU SUBUNIT"/>
    <property type="match status" value="1"/>
</dbReference>
<dbReference type="EC" id="2.7.7.7" evidence="9"/>
<organism evidence="12 13">
    <name type="scientific">Candidatus Nesciobacter abundans</name>
    <dbReference type="NCBI Taxonomy" id="2601668"/>
    <lineage>
        <taxon>Bacteria</taxon>
        <taxon>Pseudomonadati</taxon>
        <taxon>Pseudomonadota</taxon>
        <taxon>Alphaproteobacteria</taxon>
        <taxon>Holosporales</taxon>
        <taxon>Holosporaceae</taxon>
        <taxon>Candidatus Nesciobacter</taxon>
    </lineage>
</organism>